<reference evidence="2" key="1">
    <citation type="journal article" date="2023" name="IMA Fungus">
        <title>Comparative genomic study of the Penicillium genus elucidates a diverse pangenome and 15 lateral gene transfer events.</title>
        <authorList>
            <person name="Petersen C."/>
            <person name="Sorensen T."/>
            <person name="Nielsen M.R."/>
            <person name="Sondergaard T.E."/>
            <person name="Sorensen J.L."/>
            <person name="Fitzpatrick D.A."/>
            <person name="Frisvad J.C."/>
            <person name="Nielsen K.L."/>
        </authorList>
    </citation>
    <scope>NUCLEOTIDE SEQUENCE</scope>
    <source>
        <strain evidence="2">IBT 12815</strain>
    </source>
</reference>
<dbReference type="RefSeq" id="XP_056749790.1">
    <property type="nucleotide sequence ID" value="XM_056901122.1"/>
</dbReference>
<protein>
    <submittedName>
        <fullName evidence="2">Uncharacterized protein</fullName>
    </submittedName>
</protein>
<dbReference type="Proteomes" id="UP001213799">
    <property type="component" value="Unassembled WGS sequence"/>
</dbReference>
<reference evidence="2" key="2">
    <citation type="submission" date="2023-01" db="EMBL/GenBank/DDBJ databases">
        <authorList>
            <person name="Petersen C."/>
        </authorList>
    </citation>
    <scope>NUCLEOTIDE SEQUENCE</scope>
    <source>
        <strain evidence="2">IBT 12815</strain>
    </source>
</reference>
<accession>A0AAD6DTZ2</accession>
<organism evidence="2 3">
    <name type="scientific">Penicillium hordei</name>
    <dbReference type="NCBI Taxonomy" id="40994"/>
    <lineage>
        <taxon>Eukaryota</taxon>
        <taxon>Fungi</taxon>
        <taxon>Dikarya</taxon>
        <taxon>Ascomycota</taxon>
        <taxon>Pezizomycotina</taxon>
        <taxon>Eurotiomycetes</taxon>
        <taxon>Eurotiomycetidae</taxon>
        <taxon>Eurotiales</taxon>
        <taxon>Aspergillaceae</taxon>
        <taxon>Penicillium</taxon>
    </lineage>
</organism>
<sequence>MALLKRLSPAERASSTDHSNSPLLKEPGSPSGPRWLNRDEVPSWYGHHPYLRTSYRPVTVNFSAP</sequence>
<evidence type="ECO:0000313" key="2">
    <source>
        <dbReference type="EMBL" id="KAJ5593164.1"/>
    </source>
</evidence>
<evidence type="ECO:0000313" key="3">
    <source>
        <dbReference type="Proteomes" id="UP001213799"/>
    </source>
</evidence>
<feature type="region of interest" description="Disordered" evidence="1">
    <location>
        <begin position="1"/>
        <end position="38"/>
    </location>
</feature>
<name>A0AAD6DTZ2_9EURO</name>
<evidence type="ECO:0000256" key="1">
    <source>
        <dbReference type="SAM" id="MobiDB-lite"/>
    </source>
</evidence>
<dbReference type="EMBL" id="JAQJAE010000005">
    <property type="protein sequence ID" value="KAJ5593164.1"/>
    <property type="molecule type" value="Genomic_DNA"/>
</dbReference>
<dbReference type="GeneID" id="81591364"/>
<dbReference type="AlphaFoldDB" id="A0AAD6DTZ2"/>
<proteinExistence type="predicted"/>
<keyword evidence="3" id="KW-1185">Reference proteome</keyword>
<comment type="caution">
    <text evidence="2">The sequence shown here is derived from an EMBL/GenBank/DDBJ whole genome shotgun (WGS) entry which is preliminary data.</text>
</comment>
<gene>
    <name evidence="2" type="ORF">N7537_010068</name>
</gene>